<proteinExistence type="predicted"/>
<organism evidence="1 2">
    <name type="scientific">Candidatus Staskawiczbacteria bacterium RIFCSPHIGHO2_01_FULL_34_27</name>
    <dbReference type="NCBI Taxonomy" id="1802199"/>
    <lineage>
        <taxon>Bacteria</taxon>
        <taxon>Candidatus Staskawicziibacteriota</taxon>
    </lineage>
</organism>
<reference evidence="1 2" key="1">
    <citation type="journal article" date="2016" name="Nat. Commun.">
        <title>Thousands of microbial genomes shed light on interconnected biogeochemical processes in an aquifer system.</title>
        <authorList>
            <person name="Anantharaman K."/>
            <person name="Brown C.T."/>
            <person name="Hug L.A."/>
            <person name="Sharon I."/>
            <person name="Castelle C.J."/>
            <person name="Probst A.J."/>
            <person name="Thomas B.C."/>
            <person name="Singh A."/>
            <person name="Wilkins M.J."/>
            <person name="Karaoz U."/>
            <person name="Brodie E.L."/>
            <person name="Williams K.H."/>
            <person name="Hubbard S.S."/>
            <person name="Banfield J.F."/>
        </authorList>
    </citation>
    <scope>NUCLEOTIDE SEQUENCE [LARGE SCALE GENOMIC DNA]</scope>
</reference>
<sequence>MKNKKLNHNIFVFDTLGIRESIKIRHKAKGFSKFKSETVSGWFPSCDFLDGVQKQRIIDKGNNKYFEIVKDEKLGKIIHICYELLSNHRK</sequence>
<name>A0A1G2HJJ5_9BACT</name>
<dbReference type="AlphaFoldDB" id="A0A1G2HJJ5"/>
<comment type="caution">
    <text evidence="1">The sequence shown here is derived from an EMBL/GenBank/DDBJ whole genome shotgun (WGS) entry which is preliminary data.</text>
</comment>
<gene>
    <name evidence="1" type="ORF">A2639_00650</name>
</gene>
<accession>A0A1G2HJJ5</accession>
<dbReference type="Proteomes" id="UP000178991">
    <property type="component" value="Unassembled WGS sequence"/>
</dbReference>
<evidence type="ECO:0000313" key="2">
    <source>
        <dbReference type="Proteomes" id="UP000178991"/>
    </source>
</evidence>
<dbReference type="EMBL" id="MHOL01000016">
    <property type="protein sequence ID" value="OGZ62662.1"/>
    <property type="molecule type" value="Genomic_DNA"/>
</dbReference>
<evidence type="ECO:0000313" key="1">
    <source>
        <dbReference type="EMBL" id="OGZ62662.1"/>
    </source>
</evidence>
<protein>
    <submittedName>
        <fullName evidence="1">Uncharacterized protein</fullName>
    </submittedName>
</protein>